<comment type="caution">
    <text evidence="2">The sequence shown here is derived from an EMBL/GenBank/DDBJ whole genome shotgun (WGS) entry which is preliminary data.</text>
</comment>
<protein>
    <recommendedName>
        <fullName evidence="4">DUF2955 domain-containing protein</fullName>
    </recommendedName>
</protein>
<feature type="transmembrane region" description="Helical" evidence="1">
    <location>
        <begin position="309"/>
        <end position="331"/>
    </location>
</feature>
<feature type="transmembrane region" description="Helical" evidence="1">
    <location>
        <begin position="278"/>
        <end position="297"/>
    </location>
</feature>
<dbReference type="EMBL" id="BMDX01000001">
    <property type="protein sequence ID" value="GGA65389.1"/>
    <property type="molecule type" value="Genomic_DNA"/>
</dbReference>
<gene>
    <name evidence="2" type="ORF">GCM10011369_03560</name>
</gene>
<dbReference type="RefSeq" id="WP_087504352.1">
    <property type="nucleotide sequence ID" value="NZ_BMDX01000001.1"/>
</dbReference>
<feature type="transmembrane region" description="Helical" evidence="1">
    <location>
        <begin position="138"/>
        <end position="156"/>
    </location>
</feature>
<dbReference type="Pfam" id="PF11168">
    <property type="entry name" value="DUF2955"/>
    <property type="match status" value="1"/>
</dbReference>
<keyword evidence="1" id="KW-0812">Transmembrane</keyword>
<sequence length="348" mass="39251">MTALNPQQLLQRRVYRLTFGMVVACFAAFSLDFPLANLILVLAAKFLTIPAAPSVKGLMVLVLSLIVMPLLFSGFVMLFGFEPQIMIVMLSLLLIWFYYLGTEQKFVLLSTFGIIFLVLISFFGVLNGVAVTVLTENLMKASLIALIVYVVAHIFFPEPQQDFQLPASPYSEFVRTLIAVKSVIVLMPLLVFYLYFLPSHALLVLIFSAMFLMQVSTKESLKALKLYFIVNIVSALFAIITYELFVMIPSLAYLLLFMATLGVYFGREIFVGSKLGKVYAGAITGYLVLFSGLALSNDNSIDTKSWDRLVQILFACSYIVIVAHSLERWLFRRWKERYGHRLNLTKAN</sequence>
<keyword evidence="3" id="KW-1185">Reference proteome</keyword>
<organism evidence="2 3">
    <name type="scientific">Neiella marina</name>
    <dbReference type="NCBI Taxonomy" id="508461"/>
    <lineage>
        <taxon>Bacteria</taxon>
        <taxon>Pseudomonadati</taxon>
        <taxon>Pseudomonadota</taxon>
        <taxon>Gammaproteobacteria</taxon>
        <taxon>Alteromonadales</taxon>
        <taxon>Echinimonadaceae</taxon>
        <taxon>Neiella</taxon>
    </lineage>
</organism>
<evidence type="ECO:0000313" key="3">
    <source>
        <dbReference type="Proteomes" id="UP000619743"/>
    </source>
</evidence>
<feature type="transmembrane region" description="Helical" evidence="1">
    <location>
        <begin position="224"/>
        <end position="242"/>
    </location>
</feature>
<evidence type="ECO:0008006" key="4">
    <source>
        <dbReference type="Google" id="ProtNLM"/>
    </source>
</evidence>
<feature type="transmembrane region" description="Helical" evidence="1">
    <location>
        <begin position="58"/>
        <end position="79"/>
    </location>
</feature>
<evidence type="ECO:0000256" key="1">
    <source>
        <dbReference type="SAM" id="Phobius"/>
    </source>
</evidence>
<feature type="transmembrane region" description="Helical" evidence="1">
    <location>
        <begin position="20"/>
        <end position="46"/>
    </location>
</feature>
<dbReference type="OrthoDB" id="6222260at2"/>
<feature type="transmembrane region" description="Helical" evidence="1">
    <location>
        <begin position="106"/>
        <end position="126"/>
    </location>
</feature>
<keyword evidence="1" id="KW-1133">Transmembrane helix</keyword>
<feature type="transmembrane region" description="Helical" evidence="1">
    <location>
        <begin position="85"/>
        <end position="101"/>
    </location>
</feature>
<dbReference type="AlphaFoldDB" id="A0A8J2U237"/>
<name>A0A8J2U237_9GAMM</name>
<dbReference type="InterPro" id="IPR022604">
    <property type="entry name" value="DUF2955"/>
</dbReference>
<feature type="transmembrane region" description="Helical" evidence="1">
    <location>
        <begin position="248"/>
        <end position="266"/>
    </location>
</feature>
<keyword evidence="1" id="KW-0472">Membrane</keyword>
<reference evidence="3" key="1">
    <citation type="journal article" date="2019" name="Int. J. Syst. Evol. Microbiol.">
        <title>The Global Catalogue of Microorganisms (GCM) 10K type strain sequencing project: providing services to taxonomists for standard genome sequencing and annotation.</title>
        <authorList>
            <consortium name="The Broad Institute Genomics Platform"/>
            <consortium name="The Broad Institute Genome Sequencing Center for Infectious Disease"/>
            <person name="Wu L."/>
            <person name="Ma J."/>
        </authorList>
    </citation>
    <scope>NUCLEOTIDE SEQUENCE [LARGE SCALE GENOMIC DNA]</scope>
    <source>
        <strain evidence="3">CGMCC 1.10130</strain>
    </source>
</reference>
<proteinExistence type="predicted"/>
<accession>A0A8J2U237</accession>
<evidence type="ECO:0000313" key="2">
    <source>
        <dbReference type="EMBL" id="GGA65389.1"/>
    </source>
</evidence>
<dbReference type="Proteomes" id="UP000619743">
    <property type="component" value="Unassembled WGS sequence"/>
</dbReference>